<dbReference type="EMBL" id="JAAMOW010000001">
    <property type="protein sequence ID" value="NGY03240.1"/>
    <property type="molecule type" value="Genomic_DNA"/>
</dbReference>
<comment type="caution">
    <text evidence="5">The sequence shown here is derived from an EMBL/GenBank/DDBJ whole genome shotgun (WGS) entry which is preliminary data.</text>
</comment>
<dbReference type="RefSeq" id="WP_166250665.1">
    <property type="nucleotide sequence ID" value="NZ_JAAMOW010000001.1"/>
</dbReference>
<dbReference type="PANTHER" id="PTHR43334">
    <property type="entry name" value="ACETATE--COA LIGASE [ADP-FORMING]"/>
    <property type="match status" value="1"/>
</dbReference>
<keyword evidence="1 5" id="KW-0436">Ligase</keyword>
<dbReference type="InterPro" id="IPR051538">
    <property type="entry name" value="Acyl-CoA_Synth/Transferase"/>
</dbReference>
<sequence>MSAQNLQTLLRSRKVLAIGMPCSALERGLLDRFAAGGGELIRAPDDQSLHRCLTPPAAADDGVAVVFEPALLSTHAIDLLAAAGCRGIVWTGAEPVPAVLLQAARPHRLRFLGSRSAGFFHAAGMSCGAFPGDLPAGDLALIMQSGSIAAAAVDWAAGRGIGFSWAVTTGAECDADLADFLDLAALDPSTRAVILQLSQLRAGRKFMSAARACARLKPVVVLQSRGGGGTAPAADPVRSAAFARAGLIECETLDGLFDALSALARIPARRDMQVLTLGNGAGVCALGVDAVLRHELTPFRCSDAQLDRLRQLAPRARRLDGAVDLGPVDAPAMAQICDELLAGSSPDYLLLMHSPSIDAPHAAFVDALCAVRAQPRLVTVWLGLSTATIARQRSAAAGLATFATAGQAARALRFRWLHGRTRELLMQTPPLRRRSSVDRTSAGRLLDAALQRGAGTLEDGAAAAFLQCYGLPSPASQSFANLPHFELQLQRHRELGMVLAITAVAGPLRSNTARGFAPLDALLAQRMVESMALPASPTPDRDATLVAALLALSDIALEVPVVSGLRLCLHLPAGVGADPHRAELGAARVELERRPPSERQRLVLAPYPDALRRTLATRSGHRYQLRPVRPEDEPALVELLQRTRPDDIRLRFFASIRHFSHEMAARMSQIDYDRELVLVAEAAGEPGLCALAQLVIDPYGEDGEFAVLVHHLHAGAGLGHQLMDELLAYGRRHGLHRIHGDVLSENLAMLALARRLGFVVVAHEDPGCRRVVLDLAGRTSGDKPD</sequence>
<dbReference type="GO" id="GO:0016747">
    <property type="term" value="F:acyltransferase activity, transferring groups other than amino-acyl groups"/>
    <property type="evidence" value="ECO:0007669"/>
    <property type="project" value="InterPro"/>
</dbReference>
<dbReference type="SUPFAM" id="SSF55729">
    <property type="entry name" value="Acyl-CoA N-acyltransferases (Nat)"/>
    <property type="match status" value="1"/>
</dbReference>
<name>A0A6M2BLM5_9GAMM</name>
<dbReference type="PROSITE" id="PS51186">
    <property type="entry name" value="GNAT"/>
    <property type="match status" value="1"/>
</dbReference>
<evidence type="ECO:0000313" key="6">
    <source>
        <dbReference type="Proteomes" id="UP000472676"/>
    </source>
</evidence>
<proteinExistence type="predicted"/>
<dbReference type="GO" id="GO:0016874">
    <property type="term" value="F:ligase activity"/>
    <property type="evidence" value="ECO:0007669"/>
    <property type="project" value="UniProtKB-KW"/>
</dbReference>
<dbReference type="Gene3D" id="3.40.630.30">
    <property type="match status" value="1"/>
</dbReference>
<dbReference type="InterPro" id="IPR016181">
    <property type="entry name" value="Acyl_CoA_acyltransferase"/>
</dbReference>
<reference evidence="5 6" key="1">
    <citation type="journal article" date="2014" name="Int. J. Syst. Evol. Microbiol.">
        <title>Solimonas terrae sp. nov., isolated from soil.</title>
        <authorList>
            <person name="Kim S.J."/>
            <person name="Moon J.Y."/>
            <person name="Weon H.Y."/>
            <person name="Ahn J.H."/>
            <person name="Chen W.M."/>
            <person name="Kwon S.W."/>
        </authorList>
    </citation>
    <scope>NUCLEOTIDE SEQUENCE [LARGE SCALE GENOMIC DNA]</scope>
    <source>
        <strain evidence="5 6">KIS83-12</strain>
    </source>
</reference>
<evidence type="ECO:0000256" key="2">
    <source>
        <dbReference type="ARBA" id="ARBA00022741"/>
    </source>
</evidence>
<evidence type="ECO:0000259" key="4">
    <source>
        <dbReference type="PROSITE" id="PS51186"/>
    </source>
</evidence>
<evidence type="ECO:0000256" key="1">
    <source>
        <dbReference type="ARBA" id="ARBA00022598"/>
    </source>
</evidence>
<dbReference type="GO" id="GO:0005524">
    <property type="term" value="F:ATP binding"/>
    <property type="evidence" value="ECO:0007669"/>
    <property type="project" value="UniProtKB-KW"/>
</dbReference>
<keyword evidence="5" id="KW-0808">Transferase</keyword>
<dbReference type="Proteomes" id="UP000472676">
    <property type="component" value="Unassembled WGS sequence"/>
</dbReference>
<dbReference type="Pfam" id="PF00583">
    <property type="entry name" value="Acetyltransf_1"/>
    <property type="match status" value="1"/>
</dbReference>
<dbReference type="Gene3D" id="3.40.50.261">
    <property type="entry name" value="Succinyl-CoA synthetase domains"/>
    <property type="match status" value="2"/>
</dbReference>
<dbReference type="SUPFAM" id="SSF52210">
    <property type="entry name" value="Succinyl-CoA synthetase domains"/>
    <property type="match status" value="2"/>
</dbReference>
<dbReference type="InterPro" id="IPR000182">
    <property type="entry name" value="GNAT_dom"/>
</dbReference>
<keyword evidence="2" id="KW-0547">Nucleotide-binding</keyword>
<keyword evidence="6" id="KW-1185">Reference proteome</keyword>
<evidence type="ECO:0000313" key="5">
    <source>
        <dbReference type="EMBL" id="NGY03240.1"/>
    </source>
</evidence>
<gene>
    <name evidence="5" type="ORF">G7Y85_00530</name>
</gene>
<dbReference type="Pfam" id="PF13607">
    <property type="entry name" value="Succ_CoA_lig"/>
    <property type="match status" value="1"/>
</dbReference>
<dbReference type="InterPro" id="IPR032875">
    <property type="entry name" value="Succ_CoA_lig_flav_dom"/>
</dbReference>
<accession>A0A6M2BLM5</accession>
<feature type="domain" description="N-acetyltransferase" evidence="4">
    <location>
        <begin position="623"/>
        <end position="778"/>
    </location>
</feature>
<dbReference type="AlphaFoldDB" id="A0A6M2BLM5"/>
<keyword evidence="3" id="KW-0067">ATP-binding</keyword>
<dbReference type="CDD" id="cd04301">
    <property type="entry name" value="NAT_SF"/>
    <property type="match status" value="1"/>
</dbReference>
<dbReference type="InterPro" id="IPR016102">
    <property type="entry name" value="Succinyl-CoA_synth-like"/>
</dbReference>
<organism evidence="5 6">
    <name type="scientific">Solimonas terrae</name>
    <dbReference type="NCBI Taxonomy" id="1396819"/>
    <lineage>
        <taxon>Bacteria</taxon>
        <taxon>Pseudomonadati</taxon>
        <taxon>Pseudomonadota</taxon>
        <taxon>Gammaproteobacteria</taxon>
        <taxon>Nevskiales</taxon>
        <taxon>Nevskiaceae</taxon>
        <taxon>Solimonas</taxon>
    </lineage>
</organism>
<dbReference type="PANTHER" id="PTHR43334:SF1">
    <property type="entry name" value="3-HYDROXYPROPIONATE--COA LIGASE [ADP-FORMING]"/>
    <property type="match status" value="1"/>
</dbReference>
<protein>
    <submittedName>
        <fullName evidence="5">Bifunctional acetate--CoA ligase family protein/GNAT family N-acetyltransferase</fullName>
    </submittedName>
</protein>
<evidence type="ECO:0000256" key="3">
    <source>
        <dbReference type="ARBA" id="ARBA00022840"/>
    </source>
</evidence>